<protein>
    <recommendedName>
        <fullName evidence="2">Lipoprotein</fullName>
    </recommendedName>
</protein>
<dbReference type="AlphaFoldDB" id="C5CS23"/>
<proteinExistence type="predicted"/>
<name>C5CS23_VARPS</name>
<dbReference type="EMBL" id="CP001635">
    <property type="protein sequence ID" value="ACS19974.1"/>
    <property type="molecule type" value="Genomic_DNA"/>
</dbReference>
<evidence type="ECO:0008006" key="2">
    <source>
        <dbReference type="Google" id="ProtNLM"/>
    </source>
</evidence>
<dbReference type="KEGG" id="vap:Vapar_3356"/>
<dbReference type="HOGENOM" id="CLU_605401_0_0_4"/>
<gene>
    <name evidence="1" type="ordered locus">Vapar_3356</name>
</gene>
<reference evidence="1" key="1">
    <citation type="submission" date="2009-06" db="EMBL/GenBank/DDBJ databases">
        <title>Complete sequence of chromosome 1 of Variovorax paradoxus S110.</title>
        <authorList>
            <consortium name="US DOE Joint Genome Institute"/>
            <person name="Lucas S."/>
            <person name="Copeland A."/>
            <person name="Lapidus A."/>
            <person name="Glavina del Rio T."/>
            <person name="Tice H."/>
            <person name="Bruce D."/>
            <person name="Goodwin L."/>
            <person name="Pitluck S."/>
            <person name="Chertkov O."/>
            <person name="Brettin T."/>
            <person name="Detter J.C."/>
            <person name="Han C."/>
            <person name="Larimer F."/>
            <person name="Land M."/>
            <person name="Hauser L."/>
            <person name="Kyrpides N."/>
            <person name="Ovchinnikova G."/>
            <person name="Orwin P."/>
            <person name="Leadbetter J.R."/>
            <person name="Spain J.C."/>
            <person name="Han J.I."/>
        </authorList>
    </citation>
    <scope>NUCLEOTIDE SEQUENCE</scope>
    <source>
        <strain evidence="1">S110</strain>
    </source>
</reference>
<dbReference type="PROSITE" id="PS51257">
    <property type="entry name" value="PROKAR_LIPOPROTEIN"/>
    <property type="match status" value="1"/>
</dbReference>
<evidence type="ECO:0000313" key="1">
    <source>
        <dbReference type="EMBL" id="ACS19974.1"/>
    </source>
</evidence>
<organism evidence="1">
    <name type="scientific">Variovorax paradoxus (strain S110)</name>
    <dbReference type="NCBI Taxonomy" id="543728"/>
    <lineage>
        <taxon>Bacteria</taxon>
        <taxon>Pseudomonadati</taxon>
        <taxon>Pseudomonadota</taxon>
        <taxon>Betaproteobacteria</taxon>
        <taxon>Burkholderiales</taxon>
        <taxon>Comamonadaceae</taxon>
        <taxon>Variovorax</taxon>
    </lineage>
</organism>
<accession>C5CS23</accession>
<sequence length="452" mass="45899" precursor="true">MKWFYFSAAAALVGALGGCGGGGGGGGGGGLPFPILPAATLGVTVQVNGSSATANGDGKYSIKPGDVITVTPNLGSDWTSSSDPAGSVSLRNADISSTKWSAQIANNTNAASVFTVSAKATANAALTKDTVFNVAAGDARNLSYKVYATNGSQQTLALNFDTMSYVMTDETGLAVSDSFSADAAQTGTYVFKSSRNTAATNNSRFRLITDAVVGSFPFQVAQVPGSYAVQPFIGSRAIVTTQSALDGIYIRFGINMRPGVIDSQIRQVQVTGGGTSLLMCNEVGITSIAACPPASIATYAISAGSSAGSWSTVNVANASDKGALAVIMVDGKKVYVAAGINSVAPNDSIFRIGLVDSSTWLNTTARGGDNNGTWGTLGFDATTYTAALTKPDGTVSNVSYGLNVASASIPALKGINFAGTDRYFAMQDGTLSVVVGARTNPVTGYLQIGLVP</sequence>